<dbReference type="PROSITE" id="PS50048">
    <property type="entry name" value="ZN2_CY6_FUNGAL_2"/>
    <property type="match status" value="1"/>
</dbReference>
<evidence type="ECO:0000259" key="9">
    <source>
        <dbReference type="PROSITE" id="PS50048"/>
    </source>
</evidence>
<dbReference type="InterPro" id="IPR001138">
    <property type="entry name" value="Zn2Cys6_DnaBD"/>
</dbReference>
<dbReference type="Pfam" id="PF04082">
    <property type="entry name" value="Fungal_trans"/>
    <property type="match status" value="1"/>
</dbReference>
<accession>A0ABR4NQR9</accession>
<evidence type="ECO:0000256" key="4">
    <source>
        <dbReference type="ARBA" id="ARBA00023015"/>
    </source>
</evidence>
<comment type="subcellular location">
    <subcellularLocation>
        <location evidence="1">Nucleus</location>
    </subcellularLocation>
</comment>
<organism evidence="10 11">
    <name type="scientific">Nakaseomyces bracarensis</name>
    <dbReference type="NCBI Taxonomy" id="273131"/>
    <lineage>
        <taxon>Eukaryota</taxon>
        <taxon>Fungi</taxon>
        <taxon>Dikarya</taxon>
        <taxon>Ascomycota</taxon>
        <taxon>Saccharomycotina</taxon>
        <taxon>Saccharomycetes</taxon>
        <taxon>Saccharomycetales</taxon>
        <taxon>Saccharomycetaceae</taxon>
        <taxon>Nakaseomyces</taxon>
    </lineage>
</organism>
<evidence type="ECO:0000313" key="10">
    <source>
        <dbReference type="EMBL" id="KAL3230596.1"/>
    </source>
</evidence>
<dbReference type="SUPFAM" id="SSF57701">
    <property type="entry name" value="Zn2/Cys6 DNA-binding domain"/>
    <property type="match status" value="1"/>
</dbReference>
<evidence type="ECO:0000256" key="7">
    <source>
        <dbReference type="ARBA" id="ARBA00023242"/>
    </source>
</evidence>
<evidence type="ECO:0000256" key="5">
    <source>
        <dbReference type="ARBA" id="ARBA00023125"/>
    </source>
</evidence>
<keyword evidence="3" id="KW-0862">Zinc</keyword>
<evidence type="ECO:0000256" key="3">
    <source>
        <dbReference type="ARBA" id="ARBA00022833"/>
    </source>
</evidence>
<proteinExistence type="predicted"/>
<comment type="caution">
    <text evidence="10">The sequence shown here is derived from an EMBL/GenBank/DDBJ whole genome shotgun (WGS) entry which is preliminary data.</text>
</comment>
<evidence type="ECO:0000256" key="1">
    <source>
        <dbReference type="ARBA" id="ARBA00004123"/>
    </source>
</evidence>
<name>A0ABR4NQR9_9SACH</name>
<evidence type="ECO:0000256" key="8">
    <source>
        <dbReference type="SAM" id="MobiDB-lite"/>
    </source>
</evidence>
<sequence length="830" mass="94849">MDKKKSHNMTPKLFVLSPDMHTNQLVARSQRLSRACDFCKKRKTKCEGGNPCYNCKKAGMECIYRQIASGDTTVESLFGDKGSSSSRNRRKQNNILAVKYKKGSPSINPKNAITTSINKIINTDSDNSPNVYDTKIESQNQPIESSRSSTSFNDNVGLRTPSDIYKDISEAIFSSNNLDKILRTPSFEKERFINMISSHISNGVFNINSVLNSYIPSRIRIQLPPKDIATKLVMKTWDCVCILFRFYHRPTIMNILESFYETENNPNNTYSNEQLKVRPLIYSVLAVGALFCKQDVNEKDVSTRTFYDDEGQKFFQEAKKLLNLLDVKDLYSIQALFMMTMFLQCTADIKTCYSYVGISMRSLVKEGYHRKSSLSGENAIKDESKKRLFWSIFKVDLYLNSIMGIPFELSEKDVDQEFPLDLDDECITENGILPSNIQLGISSAGANNEHTKLVLIMSHISKKMRELNRHRYDLSFVEQEVRKLETSLNDWYVKLPIILKPETPVTVVDKKTERSFIAKKLLYLDYLLAKLSLYKPFAHYIIMPPTQFPFMSFHFSTAKKCFEIAYEIIVLSKNMLTENLLSGSYWFSMHTIFYSVSCLEFYSYQFHRGLIQENILSFDFEETSRLGMMILLKLKEGSKASEKTFNVLKALFGDLNRRTSDASIQILQSVKAAHASNNMKAPLIVSHPVNVPYDRHGYLKTPALPNYQNIAIYHNHNQQGGPASHQRPHLGASQSSFSSYESSIGMNQAINYNNRTHEPSPVPMASVPPPSHEPITVSRNGSQEDFAMLHSYPQNIEPEEYFNKFLDDFKDDSVGPNIDIRSLLSSPQHR</sequence>
<dbReference type="CDD" id="cd00067">
    <property type="entry name" value="GAL4"/>
    <property type="match status" value="1"/>
</dbReference>
<dbReference type="InterPro" id="IPR036864">
    <property type="entry name" value="Zn2-C6_fun-type_DNA-bd_sf"/>
</dbReference>
<evidence type="ECO:0000256" key="2">
    <source>
        <dbReference type="ARBA" id="ARBA00022723"/>
    </source>
</evidence>
<dbReference type="SMART" id="SM00066">
    <property type="entry name" value="GAL4"/>
    <property type="match status" value="1"/>
</dbReference>
<keyword evidence="11" id="KW-1185">Reference proteome</keyword>
<dbReference type="PROSITE" id="PS00463">
    <property type="entry name" value="ZN2_CY6_FUNGAL_1"/>
    <property type="match status" value="1"/>
</dbReference>
<dbReference type="EMBL" id="JBEVYD010000009">
    <property type="protein sequence ID" value="KAL3230596.1"/>
    <property type="molecule type" value="Genomic_DNA"/>
</dbReference>
<dbReference type="PANTHER" id="PTHR47540">
    <property type="entry name" value="THIAMINE REPRESSIBLE GENES REGULATORY PROTEIN THI5"/>
    <property type="match status" value="1"/>
</dbReference>
<keyword evidence="4" id="KW-0805">Transcription regulation</keyword>
<evidence type="ECO:0000256" key="6">
    <source>
        <dbReference type="ARBA" id="ARBA00023163"/>
    </source>
</evidence>
<dbReference type="InterPro" id="IPR051711">
    <property type="entry name" value="Stress_Response_Reg"/>
</dbReference>
<reference evidence="10 11" key="1">
    <citation type="submission" date="2024-05" db="EMBL/GenBank/DDBJ databases">
        <title>Long read based assembly of the Candida bracarensis genome reveals expanded adhesin content.</title>
        <authorList>
            <person name="Marcet-Houben M."/>
            <person name="Ksiezopolska E."/>
            <person name="Gabaldon T."/>
        </authorList>
    </citation>
    <scope>NUCLEOTIDE SEQUENCE [LARGE SCALE GENOMIC DNA]</scope>
    <source>
        <strain evidence="10 11">CBM6</strain>
    </source>
</reference>
<dbReference type="PANTHER" id="PTHR47540:SF1">
    <property type="entry name" value="ACTIVATOR OF STRESS GENES 1-RELATED"/>
    <property type="match status" value="1"/>
</dbReference>
<feature type="domain" description="Zn(2)-C6 fungal-type" evidence="9">
    <location>
        <begin position="35"/>
        <end position="64"/>
    </location>
</feature>
<keyword evidence="2" id="KW-0479">Metal-binding</keyword>
<dbReference type="InterPro" id="IPR007219">
    <property type="entry name" value="XnlR_reg_dom"/>
</dbReference>
<dbReference type="Proteomes" id="UP001623330">
    <property type="component" value="Unassembled WGS sequence"/>
</dbReference>
<dbReference type="SMART" id="SM00906">
    <property type="entry name" value="Fungal_trans"/>
    <property type="match status" value="1"/>
</dbReference>
<protein>
    <recommendedName>
        <fullName evidence="9">Zn(2)-C6 fungal-type domain-containing protein</fullName>
    </recommendedName>
</protein>
<dbReference type="Gene3D" id="4.10.240.10">
    <property type="entry name" value="Zn(2)-C6 fungal-type DNA-binding domain"/>
    <property type="match status" value="1"/>
</dbReference>
<keyword evidence="6" id="KW-0804">Transcription</keyword>
<dbReference type="Pfam" id="PF00172">
    <property type="entry name" value="Zn_clus"/>
    <property type="match status" value="1"/>
</dbReference>
<gene>
    <name evidence="10" type="ORF">RNJ44_01045</name>
</gene>
<keyword evidence="7" id="KW-0539">Nucleus</keyword>
<keyword evidence="5" id="KW-0238">DNA-binding</keyword>
<evidence type="ECO:0000313" key="11">
    <source>
        <dbReference type="Proteomes" id="UP001623330"/>
    </source>
</evidence>
<feature type="region of interest" description="Disordered" evidence="8">
    <location>
        <begin position="718"/>
        <end position="737"/>
    </location>
</feature>
<dbReference type="CDD" id="cd12148">
    <property type="entry name" value="fungal_TF_MHR"/>
    <property type="match status" value="1"/>
</dbReference>